<accession>A0A445JDH2</accession>
<proteinExistence type="predicted"/>
<protein>
    <submittedName>
        <fullName evidence="1">Uncharacterized protein</fullName>
    </submittedName>
</protein>
<dbReference type="EMBL" id="QZWG01000008">
    <property type="protein sequence ID" value="RZB96493.1"/>
    <property type="molecule type" value="Genomic_DNA"/>
</dbReference>
<name>A0A445JDH2_GLYSO</name>
<evidence type="ECO:0000313" key="1">
    <source>
        <dbReference type="EMBL" id="RZB96493.1"/>
    </source>
</evidence>
<reference evidence="1 2" key="1">
    <citation type="submission" date="2018-09" db="EMBL/GenBank/DDBJ databases">
        <title>A high-quality reference genome of wild soybean provides a powerful tool to mine soybean genomes.</title>
        <authorList>
            <person name="Xie M."/>
            <person name="Chung C.Y.L."/>
            <person name="Li M.-W."/>
            <person name="Wong F.-L."/>
            <person name="Chan T.-F."/>
            <person name="Lam H.-M."/>
        </authorList>
    </citation>
    <scope>NUCLEOTIDE SEQUENCE [LARGE SCALE GENOMIC DNA]</scope>
    <source>
        <strain evidence="2">cv. W05</strain>
        <tissue evidence="1">Hypocotyl of etiolated seedlings</tissue>
    </source>
</reference>
<keyword evidence="2" id="KW-1185">Reference proteome</keyword>
<dbReference type="Proteomes" id="UP000289340">
    <property type="component" value="Chromosome 8"/>
</dbReference>
<organism evidence="1 2">
    <name type="scientific">Glycine soja</name>
    <name type="common">Wild soybean</name>
    <dbReference type="NCBI Taxonomy" id="3848"/>
    <lineage>
        <taxon>Eukaryota</taxon>
        <taxon>Viridiplantae</taxon>
        <taxon>Streptophyta</taxon>
        <taxon>Embryophyta</taxon>
        <taxon>Tracheophyta</taxon>
        <taxon>Spermatophyta</taxon>
        <taxon>Magnoliopsida</taxon>
        <taxon>eudicotyledons</taxon>
        <taxon>Gunneridae</taxon>
        <taxon>Pentapetalae</taxon>
        <taxon>rosids</taxon>
        <taxon>fabids</taxon>
        <taxon>Fabales</taxon>
        <taxon>Fabaceae</taxon>
        <taxon>Papilionoideae</taxon>
        <taxon>50 kb inversion clade</taxon>
        <taxon>NPAAA clade</taxon>
        <taxon>indigoferoid/millettioid clade</taxon>
        <taxon>Phaseoleae</taxon>
        <taxon>Glycine</taxon>
        <taxon>Glycine subgen. Soja</taxon>
    </lineage>
</organism>
<comment type="caution">
    <text evidence="1">The sequence shown here is derived from an EMBL/GenBank/DDBJ whole genome shotgun (WGS) entry which is preliminary data.</text>
</comment>
<sequence length="104" mass="11185">MEDWNNLFTPQRLIKLNQHIVPPFGKPKVESNCYVNVTTNNLGSDFGGGELPAAFGAVVGTSGRSLRRCSRVAGNGKESAAEGGRVGTIEFYYGGCIMRLCTLD</sequence>
<evidence type="ECO:0000313" key="2">
    <source>
        <dbReference type="Proteomes" id="UP000289340"/>
    </source>
</evidence>
<dbReference type="AlphaFoldDB" id="A0A445JDH2"/>
<gene>
    <name evidence="1" type="ORF">D0Y65_020320</name>
</gene>